<gene>
    <name evidence="1" type="ORF">M9Y10_021083</name>
</gene>
<protein>
    <recommendedName>
        <fullName evidence="3">Ectonucleotide pyrophosphatase/phosphodiesterase family member 4</fullName>
    </recommendedName>
</protein>
<name>A0ABR2HF77_9EUKA</name>
<dbReference type="PANTHER" id="PTHR10151">
    <property type="entry name" value="ECTONUCLEOTIDE PYROPHOSPHATASE/PHOSPHODIESTERASE"/>
    <property type="match status" value="1"/>
</dbReference>
<dbReference type="SUPFAM" id="SSF53649">
    <property type="entry name" value="Alkaline phosphatase-like"/>
    <property type="match status" value="1"/>
</dbReference>
<dbReference type="Proteomes" id="UP001470230">
    <property type="component" value="Unassembled WGS sequence"/>
</dbReference>
<reference evidence="1 2" key="1">
    <citation type="submission" date="2024-04" db="EMBL/GenBank/DDBJ databases">
        <title>Tritrichomonas musculus Genome.</title>
        <authorList>
            <person name="Alves-Ferreira E."/>
            <person name="Grigg M."/>
            <person name="Lorenzi H."/>
            <person name="Galac M."/>
        </authorList>
    </citation>
    <scope>NUCLEOTIDE SEQUENCE [LARGE SCALE GENOMIC DNA]</scope>
    <source>
        <strain evidence="1 2">EAF2021</strain>
    </source>
</reference>
<dbReference type="EMBL" id="JAPFFF010000031">
    <property type="protein sequence ID" value="KAK8844910.1"/>
    <property type="molecule type" value="Genomic_DNA"/>
</dbReference>
<dbReference type="PANTHER" id="PTHR10151:SF120">
    <property type="entry name" value="BIS(5'-ADENOSYL)-TRIPHOSPHATASE"/>
    <property type="match status" value="1"/>
</dbReference>
<evidence type="ECO:0000313" key="2">
    <source>
        <dbReference type="Proteomes" id="UP001470230"/>
    </source>
</evidence>
<dbReference type="InterPro" id="IPR002591">
    <property type="entry name" value="Phosphodiest/P_Trfase"/>
</dbReference>
<dbReference type="Pfam" id="PF01663">
    <property type="entry name" value="Phosphodiest"/>
    <property type="match status" value="1"/>
</dbReference>
<comment type="caution">
    <text evidence="1">The sequence shown here is derived from an EMBL/GenBank/DDBJ whole genome shotgun (WGS) entry which is preliminary data.</text>
</comment>
<organism evidence="1 2">
    <name type="scientific">Tritrichomonas musculus</name>
    <dbReference type="NCBI Taxonomy" id="1915356"/>
    <lineage>
        <taxon>Eukaryota</taxon>
        <taxon>Metamonada</taxon>
        <taxon>Parabasalia</taxon>
        <taxon>Tritrichomonadida</taxon>
        <taxon>Tritrichomonadidae</taxon>
        <taxon>Tritrichomonas</taxon>
    </lineage>
</organism>
<dbReference type="Gene3D" id="3.40.720.10">
    <property type="entry name" value="Alkaline Phosphatase, subunit A"/>
    <property type="match status" value="1"/>
</dbReference>
<proteinExistence type="predicted"/>
<evidence type="ECO:0000313" key="1">
    <source>
        <dbReference type="EMBL" id="KAK8844910.1"/>
    </source>
</evidence>
<dbReference type="InterPro" id="IPR017850">
    <property type="entry name" value="Alkaline_phosphatase_core_sf"/>
</dbReference>
<keyword evidence="2" id="KW-1185">Reference proteome</keyword>
<accession>A0ABR2HF77</accession>
<evidence type="ECO:0008006" key="3">
    <source>
        <dbReference type="Google" id="ProtNLM"/>
    </source>
</evidence>
<sequence length="371" mass="41865">MMKQQFPDYNNSITSLAVSILEEFGIKSGKQGLQLVDPYLQKGHENIVILLLDGMGTNIIRQNLDKNGFFNSHYIGTYSSVFPPTTVAATTSILSGKTPCEHCWLGWDCYYPQIDKNVTVFYNTESGTDQPAAPYNVATKYCGYKSIVTQINENGGNAYEVTPFVSPFPDSFSQICKQVKKLCCKPEKKFIYAYWSEPDHTMHAEGCYTEKSKQVVSDLETQVKLLCDSLKDAVVIVTADHGHINSKGVCLHDYPRIAECLVRSPSIEPRTLNLFVKEDKKKQFESEFEKEFGGKFLLMTKEEVLDKKLFGDGVEHPSFRDMIGDYLAIAIDDLSIFNTKEEVDYFVGVHAGLTQDEMNIPLIIIEKEKDD</sequence>